<accession>A0AAD5QRY8</accession>
<sequence>MFQHRRIAGISSDISFFRPARQSWRRHCYKEHDGFPTSGLLEVKEMMSADCIHGQICVFNHAQNLNGKWFSHSCQMPTSLIDVNYVVIYELPTALRLSVLNHD</sequence>
<name>A0AAD5QRY8_PARTN</name>
<keyword evidence="2" id="KW-1185">Reference proteome</keyword>
<evidence type="ECO:0000313" key="2">
    <source>
        <dbReference type="Proteomes" id="UP001196413"/>
    </source>
</evidence>
<dbReference type="EMBL" id="JAHQIW010003604">
    <property type="protein sequence ID" value="KAJ1359394.1"/>
    <property type="molecule type" value="Genomic_DNA"/>
</dbReference>
<evidence type="ECO:0000313" key="1">
    <source>
        <dbReference type="EMBL" id="KAJ1359394.1"/>
    </source>
</evidence>
<protein>
    <submittedName>
        <fullName evidence="1">Uncharacterized protein</fullName>
    </submittedName>
</protein>
<proteinExistence type="predicted"/>
<reference evidence="1" key="1">
    <citation type="submission" date="2021-06" db="EMBL/GenBank/DDBJ databases">
        <title>Parelaphostrongylus tenuis whole genome reference sequence.</title>
        <authorList>
            <person name="Garwood T.J."/>
            <person name="Larsen P.A."/>
            <person name="Fountain-Jones N.M."/>
            <person name="Garbe J.R."/>
            <person name="Macchietto M.G."/>
            <person name="Kania S.A."/>
            <person name="Gerhold R.W."/>
            <person name="Richards J.E."/>
            <person name="Wolf T.M."/>
        </authorList>
    </citation>
    <scope>NUCLEOTIDE SEQUENCE</scope>
    <source>
        <strain evidence="1">MNPRO001-30</strain>
        <tissue evidence="1">Meninges</tissue>
    </source>
</reference>
<dbReference type="AlphaFoldDB" id="A0AAD5QRY8"/>
<gene>
    <name evidence="1" type="ORF">KIN20_018109</name>
</gene>
<organism evidence="1 2">
    <name type="scientific">Parelaphostrongylus tenuis</name>
    <name type="common">Meningeal worm</name>
    <dbReference type="NCBI Taxonomy" id="148309"/>
    <lineage>
        <taxon>Eukaryota</taxon>
        <taxon>Metazoa</taxon>
        <taxon>Ecdysozoa</taxon>
        <taxon>Nematoda</taxon>
        <taxon>Chromadorea</taxon>
        <taxon>Rhabditida</taxon>
        <taxon>Rhabditina</taxon>
        <taxon>Rhabditomorpha</taxon>
        <taxon>Strongyloidea</taxon>
        <taxon>Metastrongylidae</taxon>
        <taxon>Parelaphostrongylus</taxon>
    </lineage>
</organism>
<dbReference type="Proteomes" id="UP001196413">
    <property type="component" value="Unassembled WGS sequence"/>
</dbReference>
<comment type="caution">
    <text evidence="1">The sequence shown here is derived from an EMBL/GenBank/DDBJ whole genome shotgun (WGS) entry which is preliminary data.</text>
</comment>